<protein>
    <recommendedName>
        <fullName evidence="5">Type IV pilus biogenesis/stability protein PilW</fullName>
    </recommendedName>
</protein>
<dbReference type="SMART" id="SM00028">
    <property type="entry name" value="TPR"/>
    <property type="match status" value="3"/>
</dbReference>
<dbReference type="InterPro" id="IPR013360">
    <property type="entry name" value="Pilus_4_PilW"/>
</dbReference>
<feature type="chain" id="PRO_5045671630" description="Type IV pilus biogenesis/stability protein PilW" evidence="2">
    <location>
        <begin position="20"/>
        <end position="259"/>
    </location>
</feature>
<accession>A0ABM8WA21</accession>
<dbReference type="PROSITE" id="PS50005">
    <property type="entry name" value="TPR"/>
    <property type="match status" value="2"/>
</dbReference>
<organism evidence="3 4">
    <name type="scientific">Cupriavidus pampae</name>
    <dbReference type="NCBI Taxonomy" id="659251"/>
    <lineage>
        <taxon>Bacteria</taxon>
        <taxon>Pseudomonadati</taxon>
        <taxon>Pseudomonadota</taxon>
        <taxon>Betaproteobacteria</taxon>
        <taxon>Burkholderiales</taxon>
        <taxon>Burkholderiaceae</taxon>
        <taxon>Cupriavidus</taxon>
    </lineage>
</organism>
<dbReference type="RefSeq" id="WP_223981241.1">
    <property type="nucleotide sequence ID" value="NZ_CAJZAG010000001.1"/>
</dbReference>
<reference evidence="3 4" key="1">
    <citation type="submission" date="2021-08" db="EMBL/GenBank/DDBJ databases">
        <authorList>
            <person name="Peeters C."/>
        </authorList>
    </citation>
    <scope>NUCLEOTIDE SEQUENCE [LARGE SCALE GENOMIC DNA]</scope>
    <source>
        <strain evidence="3 4">LMG 32289</strain>
    </source>
</reference>
<feature type="repeat" description="TPR" evidence="1">
    <location>
        <begin position="41"/>
        <end position="74"/>
    </location>
</feature>
<dbReference type="EMBL" id="CAJZAG010000001">
    <property type="protein sequence ID" value="CAG9164085.1"/>
    <property type="molecule type" value="Genomic_DNA"/>
</dbReference>
<name>A0ABM8WA21_9BURK</name>
<dbReference type="Gene3D" id="1.25.40.10">
    <property type="entry name" value="Tetratricopeptide repeat domain"/>
    <property type="match status" value="1"/>
</dbReference>
<dbReference type="SUPFAM" id="SSF48452">
    <property type="entry name" value="TPR-like"/>
    <property type="match status" value="1"/>
</dbReference>
<feature type="signal peptide" evidence="2">
    <location>
        <begin position="1"/>
        <end position="19"/>
    </location>
</feature>
<evidence type="ECO:0000313" key="4">
    <source>
        <dbReference type="Proteomes" id="UP000706525"/>
    </source>
</evidence>
<sequence>MMRLIVTALLGLLVLSACTLPPPPPQGITTASDQTEVSRRATIRLQLAMGYLEAGQYSVALDESKQAIAVDPSMVDAYHVRALAYMGMNERALAEDSFRTALSLRPNDADVLNNYGWFLCQNNRSSEGLPILRRAVEAPSITGPVKPLISLGVCELRTGDSDGAEKTLLRALGYDRVNQAATTNLALVYYRRGDYAQAQQFIGRVNNGRTPTAQSLWLGARIAHRRSDATGQKALVGQLRSLFPDSREVTAYEQGAWDE</sequence>
<dbReference type="PANTHER" id="PTHR12558">
    <property type="entry name" value="CELL DIVISION CYCLE 16,23,27"/>
    <property type="match status" value="1"/>
</dbReference>
<keyword evidence="2" id="KW-0732">Signal</keyword>
<dbReference type="InterPro" id="IPR019734">
    <property type="entry name" value="TPR_rpt"/>
</dbReference>
<dbReference type="Proteomes" id="UP000706525">
    <property type="component" value="Unassembled WGS sequence"/>
</dbReference>
<evidence type="ECO:0000256" key="1">
    <source>
        <dbReference type="PROSITE-ProRule" id="PRU00339"/>
    </source>
</evidence>
<dbReference type="InterPro" id="IPR011990">
    <property type="entry name" value="TPR-like_helical_dom_sf"/>
</dbReference>
<feature type="repeat" description="TPR" evidence="1">
    <location>
        <begin position="75"/>
        <end position="108"/>
    </location>
</feature>
<keyword evidence="4" id="KW-1185">Reference proteome</keyword>
<comment type="caution">
    <text evidence="3">The sequence shown here is derived from an EMBL/GenBank/DDBJ whole genome shotgun (WGS) entry which is preliminary data.</text>
</comment>
<dbReference type="Pfam" id="PF13431">
    <property type="entry name" value="TPR_17"/>
    <property type="match status" value="1"/>
</dbReference>
<evidence type="ECO:0000313" key="3">
    <source>
        <dbReference type="EMBL" id="CAG9164085.1"/>
    </source>
</evidence>
<evidence type="ECO:0008006" key="5">
    <source>
        <dbReference type="Google" id="ProtNLM"/>
    </source>
</evidence>
<keyword evidence="1" id="KW-0802">TPR repeat</keyword>
<dbReference type="NCBIfam" id="TIGR02521">
    <property type="entry name" value="type_IV_pilW"/>
    <property type="match status" value="1"/>
</dbReference>
<dbReference type="Pfam" id="PF13432">
    <property type="entry name" value="TPR_16"/>
    <property type="match status" value="1"/>
</dbReference>
<gene>
    <name evidence="3" type="ORF">LMG32289_00422</name>
</gene>
<proteinExistence type="predicted"/>
<evidence type="ECO:0000256" key="2">
    <source>
        <dbReference type="SAM" id="SignalP"/>
    </source>
</evidence>
<dbReference type="PANTHER" id="PTHR12558:SF13">
    <property type="entry name" value="CELL DIVISION CYCLE PROTEIN 27 HOMOLOG"/>
    <property type="match status" value="1"/>
</dbReference>
<dbReference type="PROSITE" id="PS51257">
    <property type="entry name" value="PROKAR_LIPOPROTEIN"/>
    <property type="match status" value="1"/>
</dbReference>